<dbReference type="RefSeq" id="WP_127707202.1">
    <property type="nucleotide sequence ID" value="NZ_SACK01000008.1"/>
</dbReference>
<dbReference type="EMBL" id="SACK01000008">
    <property type="protein sequence ID" value="RVT98524.1"/>
    <property type="molecule type" value="Genomic_DNA"/>
</dbReference>
<protein>
    <submittedName>
        <fullName evidence="4">NAD(P)/FAD-dependent oxidoreductase</fullName>
    </submittedName>
</protein>
<dbReference type="InterPro" id="IPR036188">
    <property type="entry name" value="FAD/NAD-bd_sf"/>
</dbReference>
<dbReference type="InterPro" id="IPR050097">
    <property type="entry name" value="Ferredoxin-NADP_redctase_2"/>
</dbReference>
<evidence type="ECO:0000313" key="5">
    <source>
        <dbReference type="Proteomes" id="UP000282759"/>
    </source>
</evidence>
<feature type="domain" description="FAD/NAD(P)-binding" evidence="3">
    <location>
        <begin position="7"/>
        <end position="286"/>
    </location>
</feature>
<dbReference type="PRINTS" id="PR00469">
    <property type="entry name" value="PNDRDTASEII"/>
</dbReference>
<accession>A0A3S2UKB3</accession>
<evidence type="ECO:0000256" key="1">
    <source>
        <dbReference type="ARBA" id="ARBA00022630"/>
    </source>
</evidence>
<dbReference type="Proteomes" id="UP000282759">
    <property type="component" value="Unassembled WGS sequence"/>
</dbReference>
<dbReference type="OrthoDB" id="9806179at2"/>
<dbReference type="PRINTS" id="PR00368">
    <property type="entry name" value="FADPNR"/>
</dbReference>
<sequence length="302" mass="32859">METQSQFDVIIIGGSSAGLSAGLALGRALRKVLIIDNGKPCNRQTPHSHNFLTHDGHTPADIMEVAKRDVQAYPTVQFLDATVTDVTGHNTAFTVTVNATTHYYAGKIIFATGVKDIMPYMEGFAECWGISVIHCPYCHGYEYRGKITGILANGDTGFELAKMISNWTDQLTLFTNGAATFTDEQHKALIKNNIRITDSEISHLIHKDGYIEQVVFKDEGSIAINALYARLPFVQHTDAPEKLGCEFTEQGHIKIDMINKTSVPGVFACGDNTTAMRTLSAAIASGTLAGVAVSKDLTQEQF</sequence>
<comment type="caution">
    <text evidence="4">The sequence shown here is derived from an EMBL/GenBank/DDBJ whole genome shotgun (WGS) entry which is preliminary data.</text>
</comment>
<reference evidence="4 5" key="1">
    <citation type="submission" date="2019-01" db="EMBL/GenBank/DDBJ databases">
        <authorList>
            <person name="Chen W.-M."/>
        </authorList>
    </citation>
    <scope>NUCLEOTIDE SEQUENCE [LARGE SCALE GENOMIC DNA]</scope>
    <source>
        <strain evidence="4 5">YBJ-36</strain>
    </source>
</reference>
<organism evidence="4 5">
    <name type="scientific">Mucilaginibacter limnophilus</name>
    <dbReference type="NCBI Taxonomy" id="1932778"/>
    <lineage>
        <taxon>Bacteria</taxon>
        <taxon>Pseudomonadati</taxon>
        <taxon>Bacteroidota</taxon>
        <taxon>Sphingobacteriia</taxon>
        <taxon>Sphingobacteriales</taxon>
        <taxon>Sphingobacteriaceae</taxon>
        <taxon>Mucilaginibacter</taxon>
    </lineage>
</organism>
<keyword evidence="5" id="KW-1185">Reference proteome</keyword>
<dbReference type="InterPro" id="IPR023753">
    <property type="entry name" value="FAD/NAD-binding_dom"/>
</dbReference>
<dbReference type="AlphaFoldDB" id="A0A3S2UKB3"/>
<dbReference type="Gene3D" id="3.50.50.60">
    <property type="entry name" value="FAD/NAD(P)-binding domain"/>
    <property type="match status" value="2"/>
</dbReference>
<gene>
    <name evidence="4" type="ORF">EOD41_17210</name>
</gene>
<evidence type="ECO:0000259" key="3">
    <source>
        <dbReference type="Pfam" id="PF07992"/>
    </source>
</evidence>
<evidence type="ECO:0000256" key="2">
    <source>
        <dbReference type="ARBA" id="ARBA00023002"/>
    </source>
</evidence>
<keyword evidence="2" id="KW-0560">Oxidoreductase</keyword>
<dbReference type="SUPFAM" id="SSF51905">
    <property type="entry name" value="FAD/NAD(P)-binding domain"/>
    <property type="match status" value="1"/>
</dbReference>
<evidence type="ECO:0000313" key="4">
    <source>
        <dbReference type="EMBL" id="RVT98524.1"/>
    </source>
</evidence>
<keyword evidence="1" id="KW-0285">Flavoprotein</keyword>
<dbReference type="PANTHER" id="PTHR48105">
    <property type="entry name" value="THIOREDOXIN REDUCTASE 1-RELATED-RELATED"/>
    <property type="match status" value="1"/>
</dbReference>
<proteinExistence type="predicted"/>
<dbReference type="GO" id="GO:0016491">
    <property type="term" value="F:oxidoreductase activity"/>
    <property type="evidence" value="ECO:0007669"/>
    <property type="project" value="UniProtKB-KW"/>
</dbReference>
<name>A0A3S2UKB3_9SPHI</name>
<dbReference type="Pfam" id="PF07992">
    <property type="entry name" value="Pyr_redox_2"/>
    <property type="match status" value="1"/>
</dbReference>